<keyword evidence="5" id="KW-0175">Coiled coil</keyword>
<comment type="similarity">
    <text evidence="2">Belongs to the bacterial solute-binding protein 8 family.</text>
</comment>
<proteinExistence type="inferred from homology"/>
<dbReference type="RefSeq" id="WP_146938134.1">
    <property type="nucleotide sequence ID" value="NZ_BJXW01000022.1"/>
</dbReference>
<gene>
    <name evidence="8" type="primary">yclQ</name>
    <name evidence="8" type="ORF">CQU01_19890</name>
</gene>
<dbReference type="AlphaFoldDB" id="A0A511V167"/>
<dbReference type="InterPro" id="IPR033870">
    <property type="entry name" value="FatB"/>
</dbReference>
<comment type="subcellular location">
    <subcellularLocation>
        <location evidence="1">Cell membrane</location>
        <topology evidence="1">Lipid-anchor</topology>
    </subcellularLocation>
</comment>
<dbReference type="OrthoDB" id="63946at2"/>
<dbReference type="GO" id="GO:0005886">
    <property type="term" value="C:plasma membrane"/>
    <property type="evidence" value="ECO:0007669"/>
    <property type="project" value="UniProtKB-SubCell"/>
</dbReference>
<evidence type="ECO:0000256" key="4">
    <source>
        <dbReference type="ARBA" id="ARBA00022729"/>
    </source>
</evidence>
<keyword evidence="9" id="KW-1185">Reference proteome</keyword>
<keyword evidence="4 6" id="KW-0732">Signal</keyword>
<name>A0A511V167_9BACI</name>
<organism evidence="8 9">
    <name type="scientific">Cerasibacillus quisquiliarum</name>
    <dbReference type="NCBI Taxonomy" id="227865"/>
    <lineage>
        <taxon>Bacteria</taxon>
        <taxon>Bacillati</taxon>
        <taxon>Bacillota</taxon>
        <taxon>Bacilli</taxon>
        <taxon>Bacillales</taxon>
        <taxon>Bacillaceae</taxon>
        <taxon>Cerasibacillus</taxon>
    </lineage>
</organism>
<evidence type="ECO:0000256" key="5">
    <source>
        <dbReference type="SAM" id="Coils"/>
    </source>
</evidence>
<accession>A0A511V167</accession>
<evidence type="ECO:0000313" key="8">
    <source>
        <dbReference type="EMBL" id="GEN31751.1"/>
    </source>
</evidence>
<dbReference type="GO" id="GO:0030288">
    <property type="term" value="C:outer membrane-bounded periplasmic space"/>
    <property type="evidence" value="ECO:0007669"/>
    <property type="project" value="TreeGrafter"/>
</dbReference>
<evidence type="ECO:0000256" key="3">
    <source>
        <dbReference type="ARBA" id="ARBA00022448"/>
    </source>
</evidence>
<dbReference type="InterPro" id="IPR051313">
    <property type="entry name" value="Bact_iron-sidero_bind"/>
</dbReference>
<dbReference type="GO" id="GO:1901678">
    <property type="term" value="P:iron coordination entity transport"/>
    <property type="evidence" value="ECO:0007669"/>
    <property type="project" value="UniProtKB-ARBA"/>
</dbReference>
<evidence type="ECO:0000256" key="2">
    <source>
        <dbReference type="ARBA" id="ARBA00008814"/>
    </source>
</evidence>
<dbReference type="InterPro" id="IPR002491">
    <property type="entry name" value="ABC_transptr_periplasmic_BD"/>
</dbReference>
<feature type="signal peptide" evidence="6">
    <location>
        <begin position="1"/>
        <end position="19"/>
    </location>
</feature>
<dbReference type="PROSITE" id="PS50983">
    <property type="entry name" value="FE_B12_PBP"/>
    <property type="match status" value="1"/>
</dbReference>
<evidence type="ECO:0000256" key="6">
    <source>
        <dbReference type="SAM" id="SignalP"/>
    </source>
</evidence>
<evidence type="ECO:0000313" key="9">
    <source>
        <dbReference type="Proteomes" id="UP000321491"/>
    </source>
</evidence>
<dbReference type="EMBL" id="BJXW01000022">
    <property type="protein sequence ID" value="GEN31751.1"/>
    <property type="molecule type" value="Genomic_DNA"/>
</dbReference>
<keyword evidence="3" id="KW-0813">Transport</keyword>
<feature type="coiled-coil region" evidence="5">
    <location>
        <begin position="168"/>
        <end position="195"/>
    </location>
</feature>
<dbReference type="Proteomes" id="UP000321491">
    <property type="component" value="Unassembled WGS sequence"/>
</dbReference>
<feature type="domain" description="Fe/B12 periplasmic-binding" evidence="7">
    <location>
        <begin position="59"/>
        <end position="318"/>
    </location>
</feature>
<protein>
    <submittedName>
        <fullName evidence="8">Putative ABC transporter solute-binding protein YclQ</fullName>
    </submittedName>
</protein>
<sequence>MRKFIMILMTALLVLTLGACGNSEGEKQTNDTTTSPSEEATVTITHELGETEVSKNPEKVVVFDFGILDTLDKLGIEVAGVAQSGVIPSYLDKYTSDDYANIGSLKEPDFDKISEIDPDVIFISERQSEVYDELSKIAPTIFLGVDTTRYMESFKENMEVIGEIFDKEDEMNNEIAAIEEKIQSVEEKAKAMDEKALVILSNDDKVSAYGPNSRFGIIHDVFGVQPVDEDIEASTHGMNISFEYIVEKDPELLYVVDRSAVVDGESSAKQVVENKLVQKTKAYKNDRIVYLDPEIWYLSGGGLVSVEKMVSEIESSIK</sequence>
<dbReference type="PROSITE" id="PS51257">
    <property type="entry name" value="PROKAR_LIPOPROTEIN"/>
    <property type="match status" value="1"/>
</dbReference>
<evidence type="ECO:0000259" key="7">
    <source>
        <dbReference type="PROSITE" id="PS50983"/>
    </source>
</evidence>
<reference evidence="8 9" key="1">
    <citation type="submission" date="2019-07" db="EMBL/GenBank/DDBJ databases">
        <title>Whole genome shotgun sequence of Cerasibacillus quisquiliarum NBRC 102429.</title>
        <authorList>
            <person name="Hosoyama A."/>
            <person name="Uohara A."/>
            <person name="Ohji S."/>
            <person name="Ichikawa N."/>
        </authorList>
    </citation>
    <scope>NUCLEOTIDE SEQUENCE [LARGE SCALE GENOMIC DNA]</scope>
    <source>
        <strain evidence="8 9">NBRC 102429</strain>
    </source>
</reference>
<dbReference type="SUPFAM" id="SSF53807">
    <property type="entry name" value="Helical backbone' metal receptor"/>
    <property type="match status" value="1"/>
</dbReference>
<dbReference type="Pfam" id="PF01497">
    <property type="entry name" value="Peripla_BP_2"/>
    <property type="match status" value="1"/>
</dbReference>
<comment type="caution">
    <text evidence="8">The sequence shown here is derived from an EMBL/GenBank/DDBJ whole genome shotgun (WGS) entry which is preliminary data.</text>
</comment>
<dbReference type="Gene3D" id="3.40.50.1980">
    <property type="entry name" value="Nitrogenase molybdenum iron protein domain"/>
    <property type="match status" value="2"/>
</dbReference>
<dbReference type="PANTHER" id="PTHR30532:SF28">
    <property type="entry name" value="PETROBACTIN-BINDING PROTEIN YCLQ"/>
    <property type="match status" value="1"/>
</dbReference>
<dbReference type="CDD" id="cd01140">
    <property type="entry name" value="FatB"/>
    <property type="match status" value="1"/>
</dbReference>
<dbReference type="PANTHER" id="PTHR30532">
    <property type="entry name" value="IRON III DICITRATE-BINDING PERIPLASMIC PROTEIN"/>
    <property type="match status" value="1"/>
</dbReference>
<evidence type="ECO:0000256" key="1">
    <source>
        <dbReference type="ARBA" id="ARBA00004193"/>
    </source>
</evidence>
<feature type="chain" id="PRO_5038665401" evidence="6">
    <location>
        <begin position="20"/>
        <end position="318"/>
    </location>
</feature>